<evidence type="ECO:0000256" key="3">
    <source>
        <dbReference type="HAMAP-Rule" id="MF_03139"/>
    </source>
</evidence>
<comment type="similarity">
    <text evidence="3">Belongs to the cyanase family.</text>
</comment>
<evidence type="ECO:0000313" key="6">
    <source>
        <dbReference type="Proteomes" id="UP000815325"/>
    </source>
</evidence>
<name>A0ABQ7H5G2_DUNSA</name>
<comment type="function">
    <text evidence="1 3">Catalyzes the reaction of cyanate with bicarbonate to produce ammonia and carbon dioxide.</text>
</comment>
<dbReference type="NCBIfam" id="TIGR00673">
    <property type="entry name" value="cynS"/>
    <property type="match status" value="1"/>
</dbReference>
<feature type="domain" description="Cyanate lyase C-terminal" evidence="4">
    <location>
        <begin position="81"/>
        <end position="154"/>
    </location>
</feature>
<feature type="active site" evidence="3">
    <location>
        <position position="94"/>
    </location>
</feature>
<dbReference type="InterPro" id="IPR008076">
    <property type="entry name" value="Cyanase"/>
</dbReference>
<dbReference type="EC" id="4.2.1.104" evidence="3"/>
<dbReference type="PANTHER" id="PTHR34186:SF2">
    <property type="entry name" value="CYANATE HYDRATASE"/>
    <property type="match status" value="1"/>
</dbReference>
<dbReference type="InterPro" id="IPR010982">
    <property type="entry name" value="Lambda_DNA-bd_dom_sf"/>
</dbReference>
<comment type="catalytic activity">
    <reaction evidence="3">
        <text>cyanate + hydrogencarbonate + 3 H(+) = NH4(+) + 2 CO2</text>
        <dbReference type="Rhea" id="RHEA:11120"/>
        <dbReference type="ChEBI" id="CHEBI:15378"/>
        <dbReference type="ChEBI" id="CHEBI:16526"/>
        <dbReference type="ChEBI" id="CHEBI:17544"/>
        <dbReference type="ChEBI" id="CHEBI:28938"/>
        <dbReference type="ChEBI" id="CHEBI:29195"/>
        <dbReference type="EC" id="4.2.1.104"/>
    </reaction>
</comment>
<dbReference type="Gene3D" id="3.30.1160.10">
    <property type="entry name" value="Cyanate lyase, C-terminal domain"/>
    <property type="match status" value="1"/>
</dbReference>
<dbReference type="Pfam" id="PF02560">
    <property type="entry name" value="Cyanate_lyase"/>
    <property type="match status" value="1"/>
</dbReference>
<proteinExistence type="inferred from homology"/>
<feature type="active site" evidence="3">
    <location>
        <position position="120"/>
    </location>
</feature>
<sequence length="163" mass="18205">MWTCQQNLGALAGELMMSLKEESGKTYTQIGNELGLSNVYTAQLLMHQQQLKPQTAPALKKALPGISDTDLLALQKAPSRRWDPQQIQDPVIYRLHEATMLAGEAIKGVINEEFDDGIMSAINLHTHVDKVTGKEGEERVVITMSGKFLPYNEQRIEDDVTRL</sequence>
<reference evidence="5" key="1">
    <citation type="submission" date="2017-08" db="EMBL/GenBank/DDBJ databases">
        <authorList>
            <person name="Polle J.E."/>
            <person name="Barry K."/>
            <person name="Cushman J."/>
            <person name="Schmutz J."/>
            <person name="Tran D."/>
            <person name="Hathwaick L.T."/>
            <person name="Yim W.C."/>
            <person name="Jenkins J."/>
            <person name="Mckie-Krisberg Z.M."/>
            <person name="Prochnik S."/>
            <person name="Lindquist E."/>
            <person name="Dockter R.B."/>
            <person name="Adam C."/>
            <person name="Molina H."/>
            <person name="Bunkerborg J."/>
            <person name="Jin E."/>
            <person name="Buchheim M."/>
            <person name="Magnuson J."/>
        </authorList>
    </citation>
    <scope>NUCLEOTIDE SEQUENCE</scope>
    <source>
        <strain evidence="5">CCAP 19/18</strain>
    </source>
</reference>
<evidence type="ECO:0000313" key="5">
    <source>
        <dbReference type="EMBL" id="KAF5842094.1"/>
    </source>
</evidence>
<dbReference type="SUPFAM" id="SSF55234">
    <property type="entry name" value="Cyanase C-terminal domain"/>
    <property type="match status" value="1"/>
</dbReference>
<dbReference type="InterPro" id="IPR003712">
    <property type="entry name" value="Cyanate_lyase_C"/>
</dbReference>
<keyword evidence="5" id="KW-0378">Hydrolase</keyword>
<dbReference type="Gene3D" id="1.10.260.40">
    <property type="entry name" value="lambda repressor-like DNA-binding domains"/>
    <property type="match status" value="1"/>
</dbReference>
<evidence type="ECO:0000256" key="1">
    <source>
        <dbReference type="ARBA" id="ARBA00003561"/>
    </source>
</evidence>
<dbReference type="EMBL" id="MU069469">
    <property type="protein sequence ID" value="KAF5842094.1"/>
    <property type="molecule type" value="Genomic_DNA"/>
</dbReference>
<dbReference type="PANTHER" id="PTHR34186">
    <property type="entry name" value="CYANATE HYDRATASE"/>
    <property type="match status" value="1"/>
</dbReference>
<protein>
    <recommendedName>
        <fullName evidence="3">Cyanate hydratase</fullName>
        <shortName evidence="3">Cyanase</shortName>
        <ecNumber evidence="3">4.2.1.104</ecNumber>
    </recommendedName>
    <alternativeName>
        <fullName evidence="3">Cyanate hydrolase</fullName>
    </alternativeName>
    <alternativeName>
        <fullName evidence="3">Cyanate lyase</fullName>
    </alternativeName>
</protein>
<organism evidence="5 6">
    <name type="scientific">Dunaliella salina</name>
    <name type="common">Green alga</name>
    <name type="synonym">Protococcus salinus</name>
    <dbReference type="NCBI Taxonomy" id="3046"/>
    <lineage>
        <taxon>Eukaryota</taxon>
        <taxon>Viridiplantae</taxon>
        <taxon>Chlorophyta</taxon>
        <taxon>core chlorophytes</taxon>
        <taxon>Chlorophyceae</taxon>
        <taxon>CS clade</taxon>
        <taxon>Chlamydomonadales</taxon>
        <taxon>Dunaliellaceae</taxon>
        <taxon>Dunaliella</taxon>
    </lineage>
</organism>
<gene>
    <name evidence="3" type="primary">CYN</name>
    <name evidence="5" type="ORF">DUNSADRAFT_9353</name>
</gene>
<dbReference type="PIRSF" id="PIRSF001263">
    <property type="entry name" value="Cyanate_hydratas"/>
    <property type="match status" value="1"/>
</dbReference>
<keyword evidence="2 3" id="KW-0456">Lyase</keyword>
<dbReference type="InterPro" id="IPR036581">
    <property type="entry name" value="Cyanate_lyase_C_sf"/>
</dbReference>
<dbReference type="GO" id="GO:0016787">
    <property type="term" value="F:hydrolase activity"/>
    <property type="evidence" value="ECO:0007669"/>
    <property type="project" value="UniProtKB-KW"/>
</dbReference>
<dbReference type="Proteomes" id="UP000815325">
    <property type="component" value="Unassembled WGS sequence"/>
</dbReference>
<evidence type="ECO:0000259" key="4">
    <source>
        <dbReference type="SMART" id="SM01116"/>
    </source>
</evidence>
<keyword evidence="6" id="KW-1185">Reference proteome</keyword>
<evidence type="ECO:0000256" key="2">
    <source>
        <dbReference type="ARBA" id="ARBA00023239"/>
    </source>
</evidence>
<dbReference type="SMART" id="SM01116">
    <property type="entry name" value="Cyanate_lyase"/>
    <property type="match status" value="1"/>
</dbReference>
<accession>A0ABQ7H5G2</accession>
<dbReference type="PRINTS" id="PR01693">
    <property type="entry name" value="CYANASE"/>
</dbReference>
<dbReference type="SUPFAM" id="SSF47413">
    <property type="entry name" value="lambda repressor-like DNA-binding domains"/>
    <property type="match status" value="1"/>
</dbReference>
<dbReference type="HAMAP" id="MF_00535">
    <property type="entry name" value="Cyanate_hydrat"/>
    <property type="match status" value="1"/>
</dbReference>
<feature type="active site" evidence="3">
    <location>
        <position position="97"/>
    </location>
</feature>
<comment type="caution">
    <text evidence="5">The sequence shown here is derived from an EMBL/GenBank/DDBJ whole genome shotgun (WGS) entry which is preliminary data.</text>
</comment>